<keyword evidence="4" id="KW-1185">Reference proteome</keyword>
<protein>
    <submittedName>
        <fullName evidence="3">IS110 family transposase</fullName>
    </submittedName>
</protein>
<name>A0ABN2VP38_9ACTN</name>
<dbReference type="PANTHER" id="PTHR33055">
    <property type="entry name" value="TRANSPOSASE FOR INSERTION SEQUENCE ELEMENT IS1111A"/>
    <property type="match status" value="1"/>
</dbReference>
<dbReference type="PANTHER" id="PTHR33055:SF16">
    <property type="entry name" value="TRANSPOSASE FOR INSERTION SEQUENCE ELEMENT IS1547"/>
    <property type="match status" value="1"/>
</dbReference>
<dbReference type="InterPro" id="IPR047650">
    <property type="entry name" value="Transpos_IS110"/>
</dbReference>
<evidence type="ECO:0000313" key="4">
    <source>
        <dbReference type="Proteomes" id="UP001500751"/>
    </source>
</evidence>
<dbReference type="Pfam" id="PF01548">
    <property type="entry name" value="DEDD_Tnp_IS110"/>
    <property type="match status" value="1"/>
</dbReference>
<reference evidence="3 4" key="1">
    <citation type="journal article" date="2019" name="Int. J. Syst. Evol. Microbiol.">
        <title>The Global Catalogue of Microorganisms (GCM) 10K type strain sequencing project: providing services to taxonomists for standard genome sequencing and annotation.</title>
        <authorList>
            <consortium name="The Broad Institute Genomics Platform"/>
            <consortium name="The Broad Institute Genome Sequencing Center for Infectious Disease"/>
            <person name="Wu L."/>
            <person name="Ma J."/>
        </authorList>
    </citation>
    <scope>NUCLEOTIDE SEQUENCE [LARGE SCALE GENOMIC DNA]</scope>
    <source>
        <strain evidence="3 4">JCM 16014</strain>
    </source>
</reference>
<dbReference type="Proteomes" id="UP001500751">
    <property type="component" value="Unassembled WGS sequence"/>
</dbReference>
<gene>
    <name evidence="3" type="ORF">GCM10009839_94380</name>
</gene>
<evidence type="ECO:0000313" key="3">
    <source>
        <dbReference type="EMBL" id="GAA2068008.1"/>
    </source>
</evidence>
<dbReference type="NCBIfam" id="NF033542">
    <property type="entry name" value="transpos_IS110"/>
    <property type="match status" value="1"/>
</dbReference>
<feature type="domain" description="Transposase IS110-like N-terminal" evidence="1">
    <location>
        <begin position="11"/>
        <end position="156"/>
    </location>
</feature>
<organism evidence="3 4">
    <name type="scientific">Catenulispora yoronensis</name>
    <dbReference type="NCBI Taxonomy" id="450799"/>
    <lineage>
        <taxon>Bacteria</taxon>
        <taxon>Bacillati</taxon>
        <taxon>Actinomycetota</taxon>
        <taxon>Actinomycetes</taxon>
        <taxon>Catenulisporales</taxon>
        <taxon>Catenulisporaceae</taxon>
        <taxon>Catenulispora</taxon>
    </lineage>
</organism>
<dbReference type="InterPro" id="IPR003346">
    <property type="entry name" value="Transposase_20"/>
</dbReference>
<dbReference type="EMBL" id="BAAAQN010000139">
    <property type="protein sequence ID" value="GAA2068008.1"/>
    <property type="molecule type" value="Genomic_DNA"/>
</dbReference>
<evidence type="ECO:0000259" key="1">
    <source>
        <dbReference type="Pfam" id="PF01548"/>
    </source>
</evidence>
<accession>A0ABN2VP38</accession>
<dbReference type="Pfam" id="PF02371">
    <property type="entry name" value="Transposase_20"/>
    <property type="match status" value="1"/>
</dbReference>
<comment type="caution">
    <text evidence="3">The sequence shown here is derived from an EMBL/GenBank/DDBJ whole genome shotgun (WGS) entry which is preliminary data.</text>
</comment>
<dbReference type="InterPro" id="IPR002525">
    <property type="entry name" value="Transp_IS110-like_N"/>
</dbReference>
<evidence type="ECO:0000259" key="2">
    <source>
        <dbReference type="Pfam" id="PF02371"/>
    </source>
</evidence>
<proteinExistence type="predicted"/>
<feature type="domain" description="Transposase IS116/IS110/IS902 C-terminal" evidence="2">
    <location>
        <begin position="232"/>
        <end position="314"/>
    </location>
</feature>
<sequence>MTHPPTMQLFAGVDTHADTHHAAVIDQLGRHLADAGFPATTTGYHALQTWLARIGDITAIGVEGTGSYGAGLTRHLHAAGLTVIEVNRPDRKARRNHGKSDPIDAYAAAAAVASGRATATPKTGDGTVEAIRVLKIARTSAVKDRTATINQIRTLLITAQESLRTPTTHLNTTALITHLSRLRPGTDPANQPLNATKTALRALARRYQLLHQQTTELDKQIGTLIQATNPELLQVYGAGVETASQLLITAGDNPQRLRTAASFAALCGVAPIPATSGKTSHRHRLCRGGDRQANRALHTIALTRMSHDPRTRAYTTRRTAEGLSKKDIMRCLKRYIANEIHRILTHQNTTQPTPTP</sequence>